<comment type="caution">
    <text evidence="1">The sequence shown here is derived from an EMBL/GenBank/DDBJ whole genome shotgun (WGS) entry which is preliminary data.</text>
</comment>
<gene>
    <name evidence="1" type="ORF">SDC9_165258</name>
</gene>
<proteinExistence type="predicted"/>
<evidence type="ECO:0000313" key="1">
    <source>
        <dbReference type="EMBL" id="MPN17903.1"/>
    </source>
</evidence>
<dbReference type="EMBL" id="VSSQ01065139">
    <property type="protein sequence ID" value="MPN17903.1"/>
    <property type="molecule type" value="Genomic_DNA"/>
</dbReference>
<reference evidence="1" key="1">
    <citation type="submission" date="2019-08" db="EMBL/GenBank/DDBJ databases">
        <authorList>
            <person name="Kucharzyk K."/>
            <person name="Murdoch R.W."/>
            <person name="Higgins S."/>
            <person name="Loffler F."/>
        </authorList>
    </citation>
    <scope>NUCLEOTIDE SEQUENCE</scope>
</reference>
<name>A0A645G140_9ZZZZ</name>
<dbReference type="AlphaFoldDB" id="A0A645G140"/>
<protein>
    <submittedName>
        <fullName evidence="1">Uncharacterized protein</fullName>
    </submittedName>
</protein>
<organism evidence="1">
    <name type="scientific">bioreactor metagenome</name>
    <dbReference type="NCBI Taxonomy" id="1076179"/>
    <lineage>
        <taxon>unclassified sequences</taxon>
        <taxon>metagenomes</taxon>
        <taxon>ecological metagenomes</taxon>
    </lineage>
</organism>
<accession>A0A645G140</accession>
<sequence length="48" mass="5027">MPLPSEDTTPPVTKIYFAINNVLLTNSACAGKIGESPKSENPIGSIIP</sequence>